<name>A0AAE0LG53_9CHLO</name>
<dbReference type="Proteomes" id="UP001190700">
    <property type="component" value="Unassembled WGS sequence"/>
</dbReference>
<dbReference type="InterPro" id="IPR012337">
    <property type="entry name" value="RNaseH-like_sf"/>
</dbReference>
<proteinExistence type="predicted"/>
<organism evidence="1 2">
    <name type="scientific">Cymbomonas tetramitiformis</name>
    <dbReference type="NCBI Taxonomy" id="36881"/>
    <lineage>
        <taxon>Eukaryota</taxon>
        <taxon>Viridiplantae</taxon>
        <taxon>Chlorophyta</taxon>
        <taxon>Pyramimonadophyceae</taxon>
        <taxon>Pyramimonadales</taxon>
        <taxon>Pyramimonadaceae</taxon>
        <taxon>Cymbomonas</taxon>
    </lineage>
</organism>
<dbReference type="AlphaFoldDB" id="A0AAE0LG53"/>
<sequence>MTGQFNHSVLGAKLLYDCERRCGLRECKPPQDNDTHGGGGAGGFDLVYNSQSKQAAVLKYDTEHPTKASTAVPNLDGSVYKDHQLTSDEWNVVRECVYILTYCSSATDLLQGTKYPTVNLVLPILGKLARTAAASTRLKYQGKPVEIVHKDVLEARQNLHGGLTRRCFTNLLDCKLEDFCIATFLDPRYKSFNFKFATRWMQGELVPVLRLHRVVRGASYFVDLFDVGSGRHNVGIECVVGRCIRFLLGELTKEKAVGFARHCWENNWRPAKDPAEKEADLEEPSKKRRKVQSVTVETFLADSDDEDEAPSLEPDTVDEFNSYLAYPDAPADTEVLSWWKAHEGKLPDVKDGTPVPGGSCLHGRSKACVLESEFHALRS</sequence>
<dbReference type="EMBL" id="LGRX02002468">
    <property type="protein sequence ID" value="KAK3284176.1"/>
    <property type="molecule type" value="Genomic_DNA"/>
</dbReference>
<protein>
    <submittedName>
        <fullName evidence="1">Uncharacterized protein</fullName>
    </submittedName>
</protein>
<keyword evidence="2" id="KW-1185">Reference proteome</keyword>
<accession>A0AAE0LG53</accession>
<dbReference type="SUPFAM" id="SSF53098">
    <property type="entry name" value="Ribonuclease H-like"/>
    <property type="match status" value="1"/>
</dbReference>
<gene>
    <name evidence="1" type="ORF">CYMTET_8161</name>
</gene>
<reference evidence="1 2" key="1">
    <citation type="journal article" date="2015" name="Genome Biol. Evol.">
        <title>Comparative Genomics of a Bacterivorous Green Alga Reveals Evolutionary Causalities and Consequences of Phago-Mixotrophic Mode of Nutrition.</title>
        <authorList>
            <person name="Burns J.A."/>
            <person name="Paasch A."/>
            <person name="Narechania A."/>
            <person name="Kim E."/>
        </authorList>
    </citation>
    <scope>NUCLEOTIDE SEQUENCE [LARGE SCALE GENOMIC DNA]</scope>
    <source>
        <strain evidence="1 2">PLY_AMNH</strain>
    </source>
</reference>
<evidence type="ECO:0000313" key="2">
    <source>
        <dbReference type="Proteomes" id="UP001190700"/>
    </source>
</evidence>
<evidence type="ECO:0000313" key="1">
    <source>
        <dbReference type="EMBL" id="KAK3284176.1"/>
    </source>
</evidence>
<comment type="caution">
    <text evidence="1">The sequence shown here is derived from an EMBL/GenBank/DDBJ whole genome shotgun (WGS) entry which is preliminary data.</text>
</comment>